<dbReference type="EMBL" id="JACGWK010000007">
    <property type="protein sequence ID" value="KAL0343589.1"/>
    <property type="molecule type" value="Genomic_DNA"/>
</dbReference>
<sequence length="111" mass="11955">MRWISTTSSPRSAMTRSCSLVSSTLLPLSRLKHRLQAEEMAALAVKASSALTKSGGNCGDKCGCRRNILVFPGENPVKQSRKAGGNVGETGSGGRKERRKREDSEVECNTE</sequence>
<reference evidence="2" key="1">
    <citation type="submission" date="2020-06" db="EMBL/GenBank/DDBJ databases">
        <authorList>
            <person name="Li T."/>
            <person name="Hu X."/>
            <person name="Zhang T."/>
            <person name="Song X."/>
            <person name="Zhang H."/>
            <person name="Dai N."/>
            <person name="Sheng W."/>
            <person name="Hou X."/>
            <person name="Wei L."/>
        </authorList>
    </citation>
    <scope>NUCLEOTIDE SEQUENCE</scope>
    <source>
        <strain evidence="2">G01</strain>
        <tissue evidence="2">Leaf</tissue>
    </source>
</reference>
<protein>
    <submittedName>
        <fullName evidence="2">Uncharacterized protein</fullName>
    </submittedName>
</protein>
<accession>A0AAW2NJ42</accession>
<name>A0AAW2NJ42_9LAMI</name>
<gene>
    <name evidence="2" type="ORF">Sangu_1246300</name>
</gene>
<evidence type="ECO:0000256" key="1">
    <source>
        <dbReference type="SAM" id="MobiDB-lite"/>
    </source>
</evidence>
<feature type="region of interest" description="Disordered" evidence="1">
    <location>
        <begin position="75"/>
        <end position="111"/>
    </location>
</feature>
<evidence type="ECO:0000313" key="2">
    <source>
        <dbReference type="EMBL" id="KAL0343589.1"/>
    </source>
</evidence>
<reference evidence="2" key="2">
    <citation type="journal article" date="2024" name="Plant">
        <title>Genomic evolution and insights into agronomic trait innovations of Sesamum species.</title>
        <authorList>
            <person name="Miao H."/>
            <person name="Wang L."/>
            <person name="Qu L."/>
            <person name="Liu H."/>
            <person name="Sun Y."/>
            <person name="Le M."/>
            <person name="Wang Q."/>
            <person name="Wei S."/>
            <person name="Zheng Y."/>
            <person name="Lin W."/>
            <person name="Duan Y."/>
            <person name="Cao H."/>
            <person name="Xiong S."/>
            <person name="Wang X."/>
            <person name="Wei L."/>
            <person name="Li C."/>
            <person name="Ma Q."/>
            <person name="Ju M."/>
            <person name="Zhao R."/>
            <person name="Li G."/>
            <person name="Mu C."/>
            <person name="Tian Q."/>
            <person name="Mei H."/>
            <person name="Zhang T."/>
            <person name="Gao T."/>
            <person name="Zhang H."/>
        </authorList>
    </citation>
    <scope>NUCLEOTIDE SEQUENCE</scope>
    <source>
        <strain evidence="2">G01</strain>
    </source>
</reference>
<organism evidence="2">
    <name type="scientific">Sesamum angustifolium</name>
    <dbReference type="NCBI Taxonomy" id="2727405"/>
    <lineage>
        <taxon>Eukaryota</taxon>
        <taxon>Viridiplantae</taxon>
        <taxon>Streptophyta</taxon>
        <taxon>Embryophyta</taxon>
        <taxon>Tracheophyta</taxon>
        <taxon>Spermatophyta</taxon>
        <taxon>Magnoliopsida</taxon>
        <taxon>eudicotyledons</taxon>
        <taxon>Gunneridae</taxon>
        <taxon>Pentapetalae</taxon>
        <taxon>asterids</taxon>
        <taxon>lamiids</taxon>
        <taxon>Lamiales</taxon>
        <taxon>Pedaliaceae</taxon>
        <taxon>Sesamum</taxon>
    </lineage>
</organism>
<dbReference type="AlphaFoldDB" id="A0AAW2NJ42"/>
<proteinExistence type="predicted"/>
<comment type="caution">
    <text evidence="2">The sequence shown here is derived from an EMBL/GenBank/DDBJ whole genome shotgun (WGS) entry which is preliminary data.</text>
</comment>